<accession>A0A919UB49</accession>
<name>A0A919UB49_9ACTN</name>
<reference evidence="2" key="1">
    <citation type="submission" date="2021-01" db="EMBL/GenBank/DDBJ databases">
        <title>Whole genome shotgun sequence of Dactylosporangium siamense NBRC 106093.</title>
        <authorList>
            <person name="Komaki H."/>
            <person name="Tamura T."/>
        </authorList>
    </citation>
    <scope>NUCLEOTIDE SEQUENCE</scope>
    <source>
        <strain evidence="2">NBRC 106093</strain>
    </source>
</reference>
<dbReference type="EMBL" id="BONQ01000050">
    <property type="protein sequence ID" value="GIG45221.1"/>
    <property type="molecule type" value="Genomic_DNA"/>
</dbReference>
<comment type="caution">
    <text evidence="2">The sequence shown here is derived from an EMBL/GenBank/DDBJ whole genome shotgun (WGS) entry which is preliminary data.</text>
</comment>
<dbReference type="Proteomes" id="UP000660611">
    <property type="component" value="Unassembled WGS sequence"/>
</dbReference>
<sequence>MRTLFEQVIPVHYHLFSIRSGDEYGTSTGVGGQRNGLCGAADPGSLTFTTGLHTGRVPVRVELHDTEPPPDRVWEEVVEVSYLPDTADVWLQEWGGPGHRIALDPRDYRVRFSGVGFDNDADERTDPPERYLVQFWPAPPAPDRVVKQTSAGAASWHRHAQQSPPPPTREARAEAARLEQAARDRQDEQWRREDEARYWSGRVPTSERLLQIAPWAVGLAAVDRDLVDELDATAPATLRAMAAWAARNVCDRTGIAVRPWVAEALDALDRGAPAPPAFTDFDTALAHLLEVPPGSLTQHVTIHFGDDAPPPRIDPRVSALFAVTSARDENQLLAAINAVKTAATLVAGEEAATVAAFRAAFRPPGAALS</sequence>
<evidence type="ECO:0000256" key="1">
    <source>
        <dbReference type="SAM" id="MobiDB-lite"/>
    </source>
</evidence>
<proteinExistence type="predicted"/>
<protein>
    <submittedName>
        <fullName evidence="2">Uncharacterized protein</fullName>
    </submittedName>
</protein>
<evidence type="ECO:0000313" key="3">
    <source>
        <dbReference type="Proteomes" id="UP000660611"/>
    </source>
</evidence>
<dbReference type="AlphaFoldDB" id="A0A919UB49"/>
<gene>
    <name evidence="2" type="ORF">Dsi01nite_032620</name>
</gene>
<organism evidence="2 3">
    <name type="scientific">Dactylosporangium siamense</name>
    <dbReference type="NCBI Taxonomy" id="685454"/>
    <lineage>
        <taxon>Bacteria</taxon>
        <taxon>Bacillati</taxon>
        <taxon>Actinomycetota</taxon>
        <taxon>Actinomycetes</taxon>
        <taxon>Micromonosporales</taxon>
        <taxon>Micromonosporaceae</taxon>
        <taxon>Dactylosporangium</taxon>
    </lineage>
</organism>
<feature type="region of interest" description="Disordered" evidence="1">
    <location>
        <begin position="142"/>
        <end position="172"/>
    </location>
</feature>
<dbReference type="RefSeq" id="WP_203847020.1">
    <property type="nucleotide sequence ID" value="NZ_BAAAVW010000009.1"/>
</dbReference>
<keyword evidence="3" id="KW-1185">Reference proteome</keyword>
<evidence type="ECO:0000313" key="2">
    <source>
        <dbReference type="EMBL" id="GIG45221.1"/>
    </source>
</evidence>